<dbReference type="EMBL" id="SAYW01000002">
    <property type="protein sequence ID" value="RWU08552.1"/>
    <property type="molecule type" value="Genomic_DNA"/>
</dbReference>
<dbReference type="Proteomes" id="UP000284120">
    <property type="component" value="Unassembled WGS sequence"/>
</dbReference>
<name>A0A443YX49_9SPHI</name>
<dbReference type="AlphaFoldDB" id="A0A443YX49"/>
<keyword evidence="1" id="KW-0732">Signal</keyword>
<reference evidence="2 3" key="1">
    <citation type="submission" date="2018-06" db="EMBL/GenBank/DDBJ databases">
        <title>Pedobacter endophyticus sp. nov., an endophytic bacterium isolated from a leaf of Triticum aestivum.</title>
        <authorList>
            <person name="Zhang L."/>
        </authorList>
    </citation>
    <scope>NUCLEOTIDE SEQUENCE [LARGE SCALE GENOMIC DNA]</scope>
    <source>
        <strain evidence="2 3">CM134L-2</strain>
    </source>
</reference>
<protein>
    <submittedName>
        <fullName evidence="2">Uncharacterized protein</fullName>
    </submittedName>
</protein>
<sequence>MKKHYFIFLLLATFCFSCGHPSGQPAIKDTTAVVSLATDTSVQKSLTDTSLNFNEEEAYANYEVIVIDTDNSYQLLNQKMFSLKDKLGMTIDSMGRYYNKQKDLIVLPDNDEDEMYAGEYFPRRELSKTLSLEYMNQYSPSSKPKTIGIIAGIYANALEADSAFVAVKQVVPKAFKLQSKIYIGCMH</sequence>
<evidence type="ECO:0000256" key="1">
    <source>
        <dbReference type="SAM" id="SignalP"/>
    </source>
</evidence>
<feature type="signal peptide" evidence="1">
    <location>
        <begin position="1"/>
        <end position="19"/>
    </location>
</feature>
<proteinExistence type="predicted"/>
<evidence type="ECO:0000313" key="3">
    <source>
        <dbReference type="Proteomes" id="UP000284120"/>
    </source>
</evidence>
<dbReference type="RefSeq" id="WP_113647066.1">
    <property type="nucleotide sequence ID" value="NZ_QMHN01000002.1"/>
</dbReference>
<keyword evidence="3" id="KW-1185">Reference proteome</keyword>
<comment type="caution">
    <text evidence="2">The sequence shown here is derived from an EMBL/GenBank/DDBJ whole genome shotgun (WGS) entry which is preliminary data.</text>
</comment>
<gene>
    <name evidence="2" type="ORF">DPV69_09275</name>
</gene>
<feature type="chain" id="PRO_5019235944" evidence="1">
    <location>
        <begin position="20"/>
        <end position="187"/>
    </location>
</feature>
<evidence type="ECO:0000313" key="2">
    <source>
        <dbReference type="EMBL" id="RWU08552.1"/>
    </source>
</evidence>
<accession>A0A443YX49</accession>
<dbReference type="OrthoDB" id="1351044at2"/>
<organism evidence="2 3">
    <name type="scientific">Pedobacter chitinilyticus</name>
    <dbReference type="NCBI Taxonomy" id="2233776"/>
    <lineage>
        <taxon>Bacteria</taxon>
        <taxon>Pseudomonadati</taxon>
        <taxon>Bacteroidota</taxon>
        <taxon>Sphingobacteriia</taxon>
        <taxon>Sphingobacteriales</taxon>
        <taxon>Sphingobacteriaceae</taxon>
        <taxon>Pedobacter</taxon>
    </lineage>
</organism>